<reference evidence="10 11" key="1">
    <citation type="submission" date="2018-06" db="EMBL/GenBank/DDBJ databases">
        <authorList>
            <person name="Strepis N."/>
        </authorList>
    </citation>
    <scope>NUCLEOTIDE SEQUENCE [LARGE SCALE GENOMIC DNA]</scope>
    <source>
        <strain evidence="10">LUCI</strain>
    </source>
</reference>
<dbReference type="AlphaFoldDB" id="A0A498R126"/>
<dbReference type="NCBIfam" id="TIGR02887">
    <property type="entry name" value="spore_ger_x_C"/>
    <property type="match status" value="1"/>
</dbReference>
<feature type="domain" description="Spore germination GerAC-like C-terminal" evidence="8">
    <location>
        <begin position="227"/>
        <end position="395"/>
    </location>
</feature>
<organism evidence="10 11">
    <name type="scientific">Lucifera butyrica</name>
    <dbReference type="NCBI Taxonomy" id="1351585"/>
    <lineage>
        <taxon>Bacteria</taxon>
        <taxon>Bacillati</taxon>
        <taxon>Bacillota</taxon>
        <taxon>Negativicutes</taxon>
        <taxon>Veillonellales</taxon>
        <taxon>Veillonellaceae</taxon>
        <taxon>Lucifera</taxon>
    </lineage>
</organism>
<evidence type="ECO:0000259" key="9">
    <source>
        <dbReference type="Pfam" id="PF25198"/>
    </source>
</evidence>
<dbReference type="PANTHER" id="PTHR35789">
    <property type="entry name" value="SPORE GERMINATION PROTEIN B3"/>
    <property type="match status" value="1"/>
</dbReference>
<dbReference type="PANTHER" id="PTHR35789:SF1">
    <property type="entry name" value="SPORE GERMINATION PROTEIN B3"/>
    <property type="match status" value="1"/>
</dbReference>
<dbReference type="Gene3D" id="3.30.300.210">
    <property type="entry name" value="Nutrient germinant receptor protein C, domain 3"/>
    <property type="match status" value="1"/>
</dbReference>
<dbReference type="InterPro" id="IPR057336">
    <property type="entry name" value="GerAC_N"/>
</dbReference>
<keyword evidence="3" id="KW-0309">Germination</keyword>
<evidence type="ECO:0000256" key="3">
    <source>
        <dbReference type="ARBA" id="ARBA00022544"/>
    </source>
</evidence>
<gene>
    <name evidence="10" type="ORF">LUCI_0351</name>
</gene>
<comment type="subcellular location">
    <subcellularLocation>
        <location evidence="1">Membrane</location>
        <topology evidence="1">Lipid-anchor</topology>
    </subcellularLocation>
</comment>
<evidence type="ECO:0000259" key="8">
    <source>
        <dbReference type="Pfam" id="PF05504"/>
    </source>
</evidence>
<evidence type="ECO:0000256" key="5">
    <source>
        <dbReference type="ARBA" id="ARBA00023136"/>
    </source>
</evidence>
<evidence type="ECO:0000256" key="6">
    <source>
        <dbReference type="ARBA" id="ARBA00023139"/>
    </source>
</evidence>
<dbReference type="Gene3D" id="6.20.190.10">
    <property type="entry name" value="Nutrient germinant receptor protein C, domain 1"/>
    <property type="match status" value="1"/>
</dbReference>
<keyword evidence="4" id="KW-0732">Signal</keyword>
<keyword evidence="5" id="KW-0472">Membrane</keyword>
<evidence type="ECO:0000256" key="7">
    <source>
        <dbReference type="ARBA" id="ARBA00023288"/>
    </source>
</evidence>
<evidence type="ECO:0000256" key="4">
    <source>
        <dbReference type="ARBA" id="ARBA00022729"/>
    </source>
</evidence>
<comment type="similarity">
    <text evidence="2">Belongs to the GerABKC lipoprotein family.</text>
</comment>
<protein>
    <submittedName>
        <fullName evidence="10">Spore germination gerac</fullName>
    </submittedName>
</protein>
<dbReference type="InterPro" id="IPR008844">
    <property type="entry name" value="Spore_GerAC-like"/>
</dbReference>
<evidence type="ECO:0000313" key="10">
    <source>
        <dbReference type="EMBL" id="VBB05144.1"/>
    </source>
</evidence>
<accession>A0A498R126</accession>
<keyword evidence="7" id="KW-0449">Lipoprotein</keyword>
<dbReference type="GO" id="GO:0009847">
    <property type="term" value="P:spore germination"/>
    <property type="evidence" value="ECO:0007669"/>
    <property type="project" value="InterPro"/>
</dbReference>
<dbReference type="Proteomes" id="UP000277811">
    <property type="component" value="Unassembled WGS sequence"/>
</dbReference>
<evidence type="ECO:0000256" key="2">
    <source>
        <dbReference type="ARBA" id="ARBA00007886"/>
    </source>
</evidence>
<proteinExistence type="inferred from homology"/>
<dbReference type="GO" id="GO:0016020">
    <property type="term" value="C:membrane"/>
    <property type="evidence" value="ECO:0007669"/>
    <property type="project" value="UniProtKB-SubCell"/>
</dbReference>
<evidence type="ECO:0000256" key="1">
    <source>
        <dbReference type="ARBA" id="ARBA00004635"/>
    </source>
</evidence>
<dbReference type="Pfam" id="PF25198">
    <property type="entry name" value="Spore_GerAC_N"/>
    <property type="match status" value="1"/>
</dbReference>
<dbReference type="EMBL" id="UPPP01000053">
    <property type="protein sequence ID" value="VBB05144.1"/>
    <property type="molecule type" value="Genomic_DNA"/>
</dbReference>
<sequence>MFLFLLLSVSGCRDRYDVDELAIVIGVGIDQVKGAEPILLTVQVVNPAATKSPGTEGGGGSGGQNKPFIILTSQGKTVLEAVRNLTRTSPRKLLFSHNKIIVLGKTLAESDIAEVMDYIERDREFRRTNLVVVAEQTAKEILETKTDIEMLPALGLFTTLTGKSQEFVYPVNLNEFLLNLQNGIGVSYAPLVNLKDLNQESNRQLEQAAGKPMPTSTAKSPAKIDLDGMAVFRHNRLIGTLNDKESRDLLWLTNKLQRDMVTVPALTAKGDGEIAVDITKGNSEIIPHFTNHGITMDIICTGNATLRETGSFSPQLKDLQQYNQIEQKTEELLQARMEQTVNRAQQELKADYLGFGNQIHNYNPPVWHRLQNDWDQTFPQIPYRVTFHITLLRAGTIRGSAIPENAGSEL</sequence>
<name>A0A498R126_9FIRM</name>
<dbReference type="InterPro" id="IPR038501">
    <property type="entry name" value="Spore_GerAC_C_sf"/>
</dbReference>
<dbReference type="RefSeq" id="WP_165865846.1">
    <property type="nucleotide sequence ID" value="NZ_UPPP01000053.1"/>
</dbReference>
<keyword evidence="6" id="KW-0564">Palmitate</keyword>
<dbReference type="Pfam" id="PF05504">
    <property type="entry name" value="Spore_GerAC"/>
    <property type="match status" value="1"/>
</dbReference>
<keyword evidence="11" id="KW-1185">Reference proteome</keyword>
<evidence type="ECO:0000313" key="11">
    <source>
        <dbReference type="Proteomes" id="UP000277811"/>
    </source>
</evidence>
<dbReference type="InterPro" id="IPR046953">
    <property type="entry name" value="Spore_GerAC-like_C"/>
</dbReference>
<feature type="domain" description="Spore germination protein N-terminal" evidence="9">
    <location>
        <begin position="14"/>
        <end position="193"/>
    </location>
</feature>